<comment type="caution">
    <text evidence="1">The sequence shown here is derived from an EMBL/GenBank/DDBJ whole genome shotgun (WGS) entry which is preliminary data.</text>
</comment>
<evidence type="ECO:0000313" key="2">
    <source>
        <dbReference type="Proteomes" id="UP000821865"/>
    </source>
</evidence>
<sequence>MTDLSAQRGYDPDAMAWATIPVLEGQQSAAADPIRNEELFRMVERRSQRKAMKMAPSAPPAGKAPSTQTGSATRAAQGSGAKRSKPTTTWKPKPLPRPHPEDFVVIIKPREPVALRDVFQRGALGAAFVTLVGVQKAATLNLLLSPEQNLIIASTREVQTADQLLGDFELQTDKGKMAAHGHLKQHGEDVCYGVVTVANHETTDTLRQALQWRAGELLDIRKFGTSNKAQLTFAGRVKPRYIHYNSEITFVQPYYWTIPACGLCGTVGHRADSCPNPANAKCGLCGQQAELVEGVRTPHECNPKCAVCGGSHATNSRECTAKYRQPKMTTPQQSGLPKSGKKTRNHAAFSHGGSRYVDVTTQQAPPRGGDVKGQAAQQQPPHDGKGNRGQQQQQRKDAGAGAWANAVKYGKQPPLSNPPPPSPTLIAEEIRKHTEPLRAKIASLEAQLSNPPSAPTSPSASNAESMDSEITLPKPSGHDSFETMEARLSAKMELLIGTAMAQMLAKIDELITSKVNQAVAAQLHTLRKAGPLRDVSGRPSKFSCRIVDIDDDEDCTLAGLGAKTLLHSLLTPNLTMAGTPKVRRSAPSKSASPIIITQWNCRGLRSRTKRADLRLFLSTFEHLPAVVALQEPGKGATLTNYSTFQQDPSSCLCVHRNYTANKVYLDLQTDYSYVMVTLLPLRKQDPSIHILNVYCSPKLQNVSFADLFSRALRVAGRDPLLIVGDFNAPSRVWGYRREEKRGRKLAELTQNWQDTVPIHTHGYQAWSQQLVSSLRSTETHIKLSEAVSDVDNHLLHLWEARHSLKHNRQLKSRIAELTQKAAEYAAQLADSNWVSRCNTAARQMSSRNTWRLFRALIDPTQTRTETQKHLQRAIHGFAGNTTQLAHKLRDQYLCTTQDTRGTGILICRL</sequence>
<name>A0ACB8D8W1_DERSI</name>
<gene>
    <name evidence="1" type="ORF">HPB49_022469</name>
</gene>
<dbReference type="Proteomes" id="UP000821865">
    <property type="component" value="Chromosome 3"/>
</dbReference>
<proteinExistence type="predicted"/>
<protein>
    <submittedName>
        <fullName evidence="1">Uncharacterized protein</fullName>
    </submittedName>
</protein>
<dbReference type="EMBL" id="CM023472">
    <property type="protein sequence ID" value="KAH7960704.1"/>
    <property type="molecule type" value="Genomic_DNA"/>
</dbReference>
<keyword evidence="2" id="KW-1185">Reference proteome</keyword>
<reference evidence="1" key="1">
    <citation type="submission" date="2020-05" db="EMBL/GenBank/DDBJ databases">
        <title>Large-scale comparative analyses of tick genomes elucidate their genetic diversity and vector capacities.</title>
        <authorList>
            <person name="Jia N."/>
            <person name="Wang J."/>
            <person name="Shi W."/>
            <person name="Du L."/>
            <person name="Sun Y."/>
            <person name="Zhan W."/>
            <person name="Jiang J."/>
            <person name="Wang Q."/>
            <person name="Zhang B."/>
            <person name="Ji P."/>
            <person name="Sakyi L.B."/>
            <person name="Cui X."/>
            <person name="Yuan T."/>
            <person name="Jiang B."/>
            <person name="Yang W."/>
            <person name="Lam T.T.-Y."/>
            <person name="Chang Q."/>
            <person name="Ding S."/>
            <person name="Wang X."/>
            <person name="Zhu J."/>
            <person name="Ruan X."/>
            <person name="Zhao L."/>
            <person name="Wei J."/>
            <person name="Que T."/>
            <person name="Du C."/>
            <person name="Cheng J."/>
            <person name="Dai P."/>
            <person name="Han X."/>
            <person name="Huang E."/>
            <person name="Gao Y."/>
            <person name="Liu J."/>
            <person name="Shao H."/>
            <person name="Ye R."/>
            <person name="Li L."/>
            <person name="Wei W."/>
            <person name="Wang X."/>
            <person name="Wang C."/>
            <person name="Yang T."/>
            <person name="Huo Q."/>
            <person name="Li W."/>
            <person name="Guo W."/>
            <person name="Chen H."/>
            <person name="Zhou L."/>
            <person name="Ni X."/>
            <person name="Tian J."/>
            <person name="Zhou Y."/>
            <person name="Sheng Y."/>
            <person name="Liu T."/>
            <person name="Pan Y."/>
            <person name="Xia L."/>
            <person name="Li J."/>
            <person name="Zhao F."/>
            <person name="Cao W."/>
        </authorList>
    </citation>
    <scope>NUCLEOTIDE SEQUENCE</scope>
    <source>
        <strain evidence="1">Dsil-2018</strain>
    </source>
</reference>
<organism evidence="1 2">
    <name type="scientific">Dermacentor silvarum</name>
    <name type="common">Tick</name>
    <dbReference type="NCBI Taxonomy" id="543639"/>
    <lineage>
        <taxon>Eukaryota</taxon>
        <taxon>Metazoa</taxon>
        <taxon>Ecdysozoa</taxon>
        <taxon>Arthropoda</taxon>
        <taxon>Chelicerata</taxon>
        <taxon>Arachnida</taxon>
        <taxon>Acari</taxon>
        <taxon>Parasitiformes</taxon>
        <taxon>Ixodida</taxon>
        <taxon>Ixodoidea</taxon>
        <taxon>Ixodidae</taxon>
        <taxon>Rhipicephalinae</taxon>
        <taxon>Dermacentor</taxon>
    </lineage>
</organism>
<evidence type="ECO:0000313" key="1">
    <source>
        <dbReference type="EMBL" id="KAH7960704.1"/>
    </source>
</evidence>
<accession>A0ACB8D8W1</accession>